<feature type="transmembrane region" description="Helical" evidence="2">
    <location>
        <begin position="34"/>
        <end position="53"/>
    </location>
</feature>
<dbReference type="Gene3D" id="3.40.50.880">
    <property type="match status" value="1"/>
</dbReference>
<dbReference type="AlphaFoldDB" id="A0A5C6A3D3"/>
<keyword evidence="2" id="KW-1133">Transmembrane helix</keyword>
<reference evidence="4 5" key="1">
    <citation type="submission" date="2019-02" db="EMBL/GenBank/DDBJ databases">
        <title>Deep-cultivation of Planctomycetes and their phenomic and genomic characterization uncovers novel biology.</title>
        <authorList>
            <person name="Wiegand S."/>
            <person name="Jogler M."/>
            <person name="Boedeker C."/>
            <person name="Pinto D."/>
            <person name="Vollmers J."/>
            <person name="Rivas-Marin E."/>
            <person name="Kohn T."/>
            <person name="Peeters S.H."/>
            <person name="Heuer A."/>
            <person name="Rast P."/>
            <person name="Oberbeckmann S."/>
            <person name="Bunk B."/>
            <person name="Jeske O."/>
            <person name="Meyerdierks A."/>
            <person name="Storesund J.E."/>
            <person name="Kallscheuer N."/>
            <person name="Luecker S."/>
            <person name="Lage O.M."/>
            <person name="Pohl T."/>
            <person name="Merkel B.J."/>
            <person name="Hornburger P."/>
            <person name="Mueller R.-W."/>
            <person name="Bruemmer F."/>
            <person name="Labrenz M."/>
            <person name="Spormann A.M."/>
            <person name="Op Den Camp H."/>
            <person name="Overmann J."/>
            <person name="Amann R."/>
            <person name="Jetten M.S.M."/>
            <person name="Mascher T."/>
            <person name="Medema M.H."/>
            <person name="Devos D.P."/>
            <person name="Kaster A.-K."/>
            <person name="Ovreas L."/>
            <person name="Rohde M."/>
            <person name="Galperin M.Y."/>
            <person name="Jogler C."/>
        </authorList>
    </citation>
    <scope>NUCLEOTIDE SEQUENCE [LARGE SCALE GENOMIC DNA]</scope>
    <source>
        <strain evidence="4 5">Pla52n</strain>
    </source>
</reference>
<feature type="transmembrane region" description="Helical" evidence="2">
    <location>
        <begin position="65"/>
        <end position="88"/>
    </location>
</feature>
<dbReference type="CDD" id="cd00198">
    <property type="entry name" value="vWFA"/>
    <property type="match status" value="1"/>
</dbReference>
<sequence>MMLGVNHTIDALASMGAMSFLPLAWLDWQPRVPLPLWLALAAVFTAVWIGYVIRSRGVIPTTRRPRVLAMMLVAGSIPLILLLNPTWIEPLPPPEGRPLITVLLDTSASMDVADVERNAETRFDRARSLADQIAESIDETYEKRLVTFDAQARGVDSQSVTPDELGKRSDLAAAIVMAAQTDRPRGQAVVLISDGIHNVGPSRRAVAAAQAARSRGAPVFPISIAKEVVIKNLSLESNASNRLAFVQQPVRLSAKVVSRGFDPAPVEVLLSKDDGEIESQKLILNRDDTQEVSFTVTPDTPGLYRYSVSVGGLPGEATADDNRLSVLLRVIDAPIGVLLLEGKPYWDSKFLVRNLSADPSIRLESLVMLRQDRFMHRTQSESAVDAKTEPGTEDNEPQNPGWQILPSPESVIGSTDALQRYQVIVLGRDAEAYLDEDTLSRLRNWVATQGGSLVCARGTPQSTLSEKLGRMLPVKWTHGTERRFRAQIAEDSLSEGWLSADEADPLAGMPSLATAASPETRGGLPRVLATSDDGEDSIPIVTYQPYGAGRTVVVEGAGMWRWALLPPEFAAAEQTYSSVWNGLLQWLVSRVALSPGQNRVLQSEQLRFNTDESAIATLLVRDSVAQSEMPRVELSREGDDQGTTIVCEPAGDQPGVYQARFGELRPGSYRAELLGADKNDRSVTAFEVREPITERLELSPRNDLLAAIAKQSGGQVLETADAALITQTIQQQIIDSLPVETRRTPAWDRWWVLLGVLGLWTAVWTVRRQNGLV</sequence>
<name>A0A5C6A3D3_9BACT</name>
<evidence type="ECO:0000313" key="5">
    <source>
        <dbReference type="Proteomes" id="UP000320176"/>
    </source>
</evidence>
<organism evidence="4 5">
    <name type="scientific">Stieleria varia</name>
    <dbReference type="NCBI Taxonomy" id="2528005"/>
    <lineage>
        <taxon>Bacteria</taxon>
        <taxon>Pseudomonadati</taxon>
        <taxon>Planctomycetota</taxon>
        <taxon>Planctomycetia</taxon>
        <taxon>Pirellulales</taxon>
        <taxon>Pirellulaceae</taxon>
        <taxon>Stieleria</taxon>
    </lineage>
</organism>
<dbReference type="Gene3D" id="3.40.50.410">
    <property type="entry name" value="von Willebrand factor, type A domain"/>
    <property type="match status" value="1"/>
</dbReference>
<protein>
    <recommendedName>
        <fullName evidence="3">VWFA domain-containing protein</fullName>
    </recommendedName>
</protein>
<dbReference type="InterPro" id="IPR029062">
    <property type="entry name" value="Class_I_gatase-like"/>
</dbReference>
<comment type="caution">
    <text evidence="4">The sequence shown here is derived from an EMBL/GenBank/DDBJ whole genome shotgun (WGS) entry which is preliminary data.</text>
</comment>
<keyword evidence="5" id="KW-1185">Reference proteome</keyword>
<dbReference type="PANTHER" id="PTHR37947:SF1">
    <property type="entry name" value="BLL2462 PROTEIN"/>
    <property type="match status" value="1"/>
</dbReference>
<keyword evidence="2" id="KW-0472">Membrane</keyword>
<dbReference type="Proteomes" id="UP000320176">
    <property type="component" value="Unassembled WGS sequence"/>
</dbReference>
<keyword evidence="2" id="KW-0812">Transmembrane</keyword>
<feature type="domain" description="VWFA" evidence="3">
    <location>
        <begin position="97"/>
        <end position="258"/>
    </location>
</feature>
<evidence type="ECO:0000313" key="4">
    <source>
        <dbReference type="EMBL" id="TWT94414.1"/>
    </source>
</evidence>
<feature type="compositionally biased region" description="Basic and acidic residues" evidence="1">
    <location>
        <begin position="378"/>
        <end position="390"/>
    </location>
</feature>
<dbReference type="EMBL" id="SJPN01000007">
    <property type="protein sequence ID" value="TWT94414.1"/>
    <property type="molecule type" value="Genomic_DNA"/>
</dbReference>
<dbReference type="SUPFAM" id="SSF53300">
    <property type="entry name" value="vWA-like"/>
    <property type="match status" value="1"/>
</dbReference>
<feature type="region of interest" description="Disordered" evidence="1">
    <location>
        <begin position="378"/>
        <end position="407"/>
    </location>
</feature>
<dbReference type="SMART" id="SM00327">
    <property type="entry name" value="VWA"/>
    <property type="match status" value="1"/>
</dbReference>
<dbReference type="PANTHER" id="PTHR37947">
    <property type="entry name" value="BLL2462 PROTEIN"/>
    <property type="match status" value="1"/>
</dbReference>
<proteinExistence type="predicted"/>
<dbReference type="SUPFAM" id="SSF52317">
    <property type="entry name" value="Class I glutamine amidotransferase-like"/>
    <property type="match status" value="1"/>
</dbReference>
<accession>A0A5C6A3D3</accession>
<dbReference type="InterPro" id="IPR002035">
    <property type="entry name" value="VWF_A"/>
</dbReference>
<evidence type="ECO:0000256" key="2">
    <source>
        <dbReference type="SAM" id="Phobius"/>
    </source>
</evidence>
<gene>
    <name evidence="4" type="ORF">Pla52n_52350</name>
</gene>
<dbReference type="InterPro" id="IPR036465">
    <property type="entry name" value="vWFA_dom_sf"/>
</dbReference>
<evidence type="ECO:0000256" key="1">
    <source>
        <dbReference type="SAM" id="MobiDB-lite"/>
    </source>
</evidence>
<evidence type="ECO:0000259" key="3">
    <source>
        <dbReference type="SMART" id="SM00327"/>
    </source>
</evidence>